<gene>
    <name evidence="1" type="ORF">UW23_C0043G0007</name>
</gene>
<reference evidence="1 2" key="1">
    <citation type="journal article" date="2015" name="Nature">
        <title>rRNA introns, odd ribosomes, and small enigmatic genomes across a large radiation of phyla.</title>
        <authorList>
            <person name="Brown C.T."/>
            <person name="Hug L.A."/>
            <person name="Thomas B.C."/>
            <person name="Sharon I."/>
            <person name="Castelle C.J."/>
            <person name="Singh A."/>
            <person name="Wilkins M.J."/>
            <person name="Williams K.H."/>
            <person name="Banfield J.F."/>
        </authorList>
    </citation>
    <scope>NUCLEOTIDE SEQUENCE [LARGE SCALE GENOMIC DNA]</scope>
</reference>
<accession>A0A0G1GJ25</accession>
<organism evidence="1 2">
    <name type="scientific">Candidatus Collierbacteria bacterium GW2011_GWA1_44_12</name>
    <dbReference type="NCBI Taxonomy" id="1618376"/>
    <lineage>
        <taxon>Bacteria</taxon>
        <taxon>Candidatus Collieribacteriota</taxon>
    </lineage>
</organism>
<protein>
    <submittedName>
        <fullName evidence="1">Uncharacterized protein</fullName>
    </submittedName>
</protein>
<proteinExistence type="predicted"/>
<evidence type="ECO:0000313" key="1">
    <source>
        <dbReference type="EMBL" id="KKT34343.1"/>
    </source>
</evidence>
<dbReference type="EMBL" id="LCHN01000043">
    <property type="protein sequence ID" value="KKT34343.1"/>
    <property type="molecule type" value="Genomic_DNA"/>
</dbReference>
<evidence type="ECO:0000313" key="2">
    <source>
        <dbReference type="Proteomes" id="UP000034069"/>
    </source>
</evidence>
<dbReference type="AlphaFoldDB" id="A0A0G1GJ25"/>
<sequence length="142" mass="14497">MAGATTPSMIGGQGGLGADVESMGARGAAVGAGGLLVTGTVLQLDLLIVLLSKVTAPLRANARPLKSAPVAMVMSVSARMFPVRSVFVPRVAELTTFHQTLHASPPMTLAVPDVTRVDADLKTQTPDPLRVSVPDSAKASAQ</sequence>
<name>A0A0G1GJ25_9BACT</name>
<comment type="caution">
    <text evidence="1">The sequence shown here is derived from an EMBL/GenBank/DDBJ whole genome shotgun (WGS) entry which is preliminary data.</text>
</comment>
<dbReference type="Proteomes" id="UP000034069">
    <property type="component" value="Unassembled WGS sequence"/>
</dbReference>